<dbReference type="PATRIC" id="fig|989403.3.peg.2823"/>
<dbReference type="Proteomes" id="UP000076577">
    <property type="component" value="Unassembled WGS sequence"/>
</dbReference>
<organism evidence="1 2">
    <name type="scientific">Pseudovibrio axinellae</name>
    <dbReference type="NCBI Taxonomy" id="989403"/>
    <lineage>
        <taxon>Bacteria</taxon>
        <taxon>Pseudomonadati</taxon>
        <taxon>Pseudomonadota</taxon>
        <taxon>Alphaproteobacteria</taxon>
        <taxon>Hyphomicrobiales</taxon>
        <taxon>Stappiaceae</taxon>
        <taxon>Pseudovibrio</taxon>
    </lineage>
</organism>
<dbReference type="EMBL" id="LMCB01000023">
    <property type="protein sequence ID" value="KZL18244.1"/>
    <property type="molecule type" value="Genomic_DNA"/>
</dbReference>
<sequence length="34" mass="4010">MPVLCGWRRWIRKCGVDEFVFDVFIPLDGLGVRE</sequence>
<evidence type="ECO:0000313" key="1">
    <source>
        <dbReference type="EMBL" id="KZL18244.1"/>
    </source>
</evidence>
<dbReference type="STRING" id="989403.SAMN05421798_11811"/>
<protein>
    <submittedName>
        <fullName evidence="1">Uncharacterized protein</fullName>
    </submittedName>
</protein>
<gene>
    <name evidence="1" type="ORF">PsAD2_02636</name>
</gene>
<keyword evidence="2" id="KW-1185">Reference proteome</keyword>
<name>A0A165XYG3_9HYPH</name>
<reference evidence="1 2" key="1">
    <citation type="journal article" date="2016" name="Front. Microbiol.">
        <title>Comparative Genomic Analysis Reveals a Diverse Repertoire of Genes Involved in Prokaryote-Eukaryote Interactions within the Pseudovibrio Genus.</title>
        <authorList>
            <person name="Romano S."/>
            <person name="Fernandez-Guerra A."/>
            <person name="Reen F.J."/>
            <person name="Glockner F.O."/>
            <person name="Crowley S.P."/>
            <person name="O'Sullivan O."/>
            <person name="Cotter P.D."/>
            <person name="Adams C."/>
            <person name="Dobson A.D."/>
            <person name="O'Gara F."/>
        </authorList>
    </citation>
    <scope>NUCLEOTIDE SEQUENCE [LARGE SCALE GENOMIC DNA]</scope>
    <source>
        <strain evidence="1 2">Ad2</strain>
    </source>
</reference>
<proteinExistence type="predicted"/>
<dbReference type="AlphaFoldDB" id="A0A165XYG3"/>
<comment type="caution">
    <text evidence="1">The sequence shown here is derived from an EMBL/GenBank/DDBJ whole genome shotgun (WGS) entry which is preliminary data.</text>
</comment>
<accession>A0A165XYG3</accession>
<evidence type="ECO:0000313" key="2">
    <source>
        <dbReference type="Proteomes" id="UP000076577"/>
    </source>
</evidence>